<dbReference type="VEuPathDB" id="FungiDB:EYZ11_008097"/>
<feature type="compositionally biased region" description="Polar residues" evidence="2">
    <location>
        <begin position="274"/>
        <end position="283"/>
    </location>
</feature>
<dbReference type="Pfam" id="PF08238">
    <property type="entry name" value="Sel1"/>
    <property type="match status" value="7"/>
</dbReference>
<dbReference type="InterPro" id="IPR006597">
    <property type="entry name" value="Sel1-like"/>
</dbReference>
<proteinExistence type="predicted"/>
<feature type="compositionally biased region" description="Low complexity" evidence="2">
    <location>
        <begin position="237"/>
        <end position="254"/>
    </location>
</feature>
<feature type="region of interest" description="Disordered" evidence="2">
    <location>
        <begin position="1"/>
        <end position="56"/>
    </location>
</feature>
<dbReference type="SUPFAM" id="SSF81901">
    <property type="entry name" value="HCP-like"/>
    <property type="match status" value="1"/>
</dbReference>
<feature type="compositionally biased region" description="Polar residues" evidence="2">
    <location>
        <begin position="170"/>
        <end position="197"/>
    </location>
</feature>
<organism evidence="3 4">
    <name type="scientific">Aspergillus tanneri</name>
    <dbReference type="NCBI Taxonomy" id="1220188"/>
    <lineage>
        <taxon>Eukaryota</taxon>
        <taxon>Fungi</taxon>
        <taxon>Dikarya</taxon>
        <taxon>Ascomycota</taxon>
        <taxon>Pezizomycotina</taxon>
        <taxon>Eurotiomycetes</taxon>
        <taxon>Eurotiomycetidae</taxon>
        <taxon>Eurotiales</taxon>
        <taxon>Aspergillaceae</taxon>
        <taxon>Aspergillus</taxon>
        <taxon>Aspergillus subgen. Circumdati</taxon>
    </lineage>
</organism>
<keyword evidence="1" id="KW-0677">Repeat</keyword>
<reference evidence="3 4" key="1">
    <citation type="submission" date="2019-03" db="EMBL/GenBank/DDBJ databases">
        <title>The genome sequence of a newly discovered highly antifungal drug resistant Aspergillus species, Aspergillus tanneri NIH 1004.</title>
        <authorList>
            <person name="Mounaud S."/>
            <person name="Singh I."/>
            <person name="Joardar V."/>
            <person name="Pakala S."/>
            <person name="Pakala S."/>
            <person name="Venepally P."/>
            <person name="Hoover J."/>
            <person name="Nierman W."/>
            <person name="Chung J."/>
            <person name="Losada L."/>
        </authorList>
    </citation>
    <scope>NUCLEOTIDE SEQUENCE [LARGE SCALE GENOMIC DNA]</scope>
    <source>
        <strain evidence="3 4">NIH1004</strain>
    </source>
</reference>
<gene>
    <name evidence="3" type="ORF">EYZ11_008097</name>
</gene>
<name>A0A4S3JGW1_9EURO</name>
<dbReference type="PANTHER" id="PTHR46430">
    <property type="entry name" value="PROTEIN SKT5-RELATED"/>
    <property type="match status" value="1"/>
</dbReference>
<evidence type="ECO:0000313" key="4">
    <source>
        <dbReference type="Proteomes" id="UP000308092"/>
    </source>
</evidence>
<dbReference type="Proteomes" id="UP000308092">
    <property type="component" value="Unassembled WGS sequence"/>
</dbReference>
<dbReference type="STRING" id="1220188.A0A4S3JGW1"/>
<dbReference type="AlphaFoldDB" id="A0A4S3JGW1"/>
<accession>A0A4S3JGW1</accession>
<dbReference type="PANTHER" id="PTHR46430:SF1">
    <property type="entry name" value="CHITIN SYNTHASE REGULATOR SKT5-RELATED"/>
    <property type="match status" value="1"/>
</dbReference>
<dbReference type="Gene3D" id="1.25.40.10">
    <property type="entry name" value="Tetratricopeptide repeat domain"/>
    <property type="match status" value="2"/>
</dbReference>
<keyword evidence="4" id="KW-1185">Reference proteome</keyword>
<feature type="region of interest" description="Disordered" evidence="2">
    <location>
        <begin position="89"/>
        <end position="285"/>
    </location>
</feature>
<feature type="compositionally biased region" description="Polar residues" evidence="2">
    <location>
        <begin position="150"/>
        <end position="160"/>
    </location>
</feature>
<dbReference type="InterPro" id="IPR051726">
    <property type="entry name" value="Chitin_Synth_Reg"/>
</dbReference>
<evidence type="ECO:0000313" key="3">
    <source>
        <dbReference type="EMBL" id="THC92431.1"/>
    </source>
</evidence>
<dbReference type="SMART" id="SM00671">
    <property type="entry name" value="SEL1"/>
    <property type="match status" value="7"/>
</dbReference>
<dbReference type="InterPro" id="IPR011990">
    <property type="entry name" value="TPR-like_helical_dom_sf"/>
</dbReference>
<dbReference type="EMBL" id="SOSA01000335">
    <property type="protein sequence ID" value="THC92431.1"/>
    <property type="molecule type" value="Genomic_DNA"/>
</dbReference>
<comment type="caution">
    <text evidence="3">The sequence shown here is derived from an EMBL/GenBank/DDBJ whole genome shotgun (WGS) entry which is preliminary data.</text>
</comment>
<evidence type="ECO:0000256" key="1">
    <source>
        <dbReference type="ARBA" id="ARBA00022737"/>
    </source>
</evidence>
<protein>
    <submittedName>
        <fullName evidence="3">Uncharacterized protein</fullName>
    </submittedName>
</protein>
<feature type="compositionally biased region" description="Polar residues" evidence="2">
    <location>
        <begin position="219"/>
        <end position="228"/>
    </location>
</feature>
<sequence>MASPVAAGYPQPVASPPPVYLRSSPPASPTHHQSTPRSMPRGPLNMGIGRKSPPASVPLADNVVNNQYISTPSVDVNGDTKLPLVSNKTVDNFPDDYEVPPLPTTAFSKLTMEEDSPQINVRGPHGDFPSRGDSYGAPPHSESFAHGHTPASSGSWSLVESQGRDEPNKSSRSPSDQEAPSGSQECSSRGSLDSMSQVPEGYVEQEPEPLHYHHRPYQPSKTGGSTENFIGPNGHLSAGRSRPPRPRSAYSFASDLGGEGRNGSPQASPYLRAHSSSRNSTASPDVRPLSFVDLLNTPYPQPGPAPAQFGNSHLQSSVGNNASLLSHKQTFDMYLANVKKTDDPAIQYEFAIFMVNAMLEMPTQDLDEAAAAYGRKGSEITRASLLREAKSILQRLSDRSYPFAQYYLADGYASGLFSKGKEDHDRAFTLFVAASKHGHVEACYRTALCYEFGWGTRVEAARAQQFYRQAASKNHPGAMLRMAKACLAGDLGLGKRYREGVKWLKRATESSDAQYNSAPYELGLLHESGYGDDVFADPAYAAQLFTKSADLGHVEASYRLGDAYEHGKLECPRDPALSIHFYTGAAQGGHPLAMMALCAWYLVGAEPVLEKDENEAYEWAKRAADLGLSKAQYAVGYFTEMGIGCRRDPLEANVYYVKAAEQGDTRATHRIAAIRAAAEGVDPAQAAASNGQRNKKGELVVHFQRREANDEADGKKRFGLF</sequence>
<evidence type="ECO:0000256" key="2">
    <source>
        <dbReference type="SAM" id="MobiDB-lite"/>
    </source>
</evidence>